<dbReference type="PANTHER" id="PTHR10555">
    <property type="entry name" value="SORTING NEXIN"/>
    <property type="match status" value="1"/>
</dbReference>
<feature type="domain" description="PX" evidence="12">
    <location>
        <begin position="205"/>
        <end position="321"/>
    </location>
</feature>
<evidence type="ECO:0000313" key="13">
    <source>
        <dbReference type="EMBL" id="KAF2461327.1"/>
    </source>
</evidence>
<dbReference type="Gene3D" id="1.20.1270.60">
    <property type="entry name" value="Arfaptin homology (AH) domain/BAR domain"/>
    <property type="match status" value="1"/>
</dbReference>
<comment type="subcellular location">
    <subcellularLocation>
        <location evidence="2">Cytoplasm</location>
    </subcellularLocation>
    <subcellularLocation>
        <location evidence="3">Golgi apparatus</location>
    </subcellularLocation>
    <subcellularLocation>
        <location evidence="1">Membrane</location>
        <topology evidence="1">Peripheral membrane protein</topology>
        <orientation evidence="1">Cytoplasmic side</orientation>
    </subcellularLocation>
</comment>
<dbReference type="FunFam" id="1.20.1270.60:FF:000022">
    <property type="entry name" value="Sorting nexin 3 protein"/>
    <property type="match status" value="1"/>
</dbReference>
<evidence type="ECO:0000256" key="3">
    <source>
        <dbReference type="ARBA" id="ARBA00004555"/>
    </source>
</evidence>
<dbReference type="InterPro" id="IPR015404">
    <property type="entry name" value="Vps5_C"/>
</dbReference>
<feature type="compositionally biased region" description="Low complexity" evidence="11">
    <location>
        <begin position="123"/>
        <end position="153"/>
    </location>
</feature>
<feature type="compositionally biased region" description="Basic and acidic residues" evidence="11">
    <location>
        <begin position="606"/>
        <end position="616"/>
    </location>
</feature>
<evidence type="ECO:0000256" key="11">
    <source>
        <dbReference type="SAM" id="MobiDB-lite"/>
    </source>
</evidence>
<dbReference type="InterPro" id="IPR027267">
    <property type="entry name" value="AH/BAR_dom_sf"/>
</dbReference>
<feature type="compositionally biased region" description="Polar residues" evidence="11">
    <location>
        <begin position="15"/>
        <end position="25"/>
    </location>
</feature>
<dbReference type="Pfam" id="PF00787">
    <property type="entry name" value="PX"/>
    <property type="match status" value="1"/>
</dbReference>
<keyword evidence="9" id="KW-0333">Golgi apparatus</keyword>
<dbReference type="GO" id="GO:0042147">
    <property type="term" value="P:retrograde transport, endosome to Golgi"/>
    <property type="evidence" value="ECO:0007669"/>
    <property type="project" value="TreeGrafter"/>
</dbReference>
<evidence type="ECO:0000256" key="8">
    <source>
        <dbReference type="ARBA" id="ARBA00022927"/>
    </source>
</evidence>
<dbReference type="EMBL" id="MU001671">
    <property type="protein sequence ID" value="KAF2461327.1"/>
    <property type="molecule type" value="Genomic_DNA"/>
</dbReference>
<dbReference type="Gene3D" id="3.30.1520.10">
    <property type="entry name" value="Phox-like domain"/>
    <property type="match status" value="1"/>
</dbReference>
<keyword evidence="7" id="KW-0597">Phosphoprotein</keyword>
<evidence type="ECO:0000313" key="14">
    <source>
        <dbReference type="Proteomes" id="UP000799766"/>
    </source>
</evidence>
<dbReference type="GO" id="GO:0015031">
    <property type="term" value="P:protein transport"/>
    <property type="evidence" value="ECO:0007669"/>
    <property type="project" value="UniProtKB-KW"/>
</dbReference>
<dbReference type="PROSITE" id="PS50195">
    <property type="entry name" value="PX"/>
    <property type="match status" value="1"/>
</dbReference>
<dbReference type="InterPro" id="IPR035803">
    <property type="entry name" value="BAR_Vps5"/>
</dbReference>
<protein>
    <submittedName>
        <fullName evidence="13">Vps5 C terminal like-domain-containing protein</fullName>
    </submittedName>
</protein>
<keyword evidence="6" id="KW-0963">Cytoplasm</keyword>
<keyword evidence="10" id="KW-0472">Membrane</keyword>
<evidence type="ECO:0000256" key="6">
    <source>
        <dbReference type="ARBA" id="ARBA00022490"/>
    </source>
</evidence>
<dbReference type="GO" id="GO:0030904">
    <property type="term" value="C:retromer complex"/>
    <property type="evidence" value="ECO:0007669"/>
    <property type="project" value="UniProtKB-ARBA"/>
</dbReference>
<evidence type="ECO:0000256" key="5">
    <source>
        <dbReference type="ARBA" id="ARBA00022448"/>
    </source>
</evidence>
<evidence type="ECO:0000256" key="2">
    <source>
        <dbReference type="ARBA" id="ARBA00004496"/>
    </source>
</evidence>
<dbReference type="GO" id="GO:0035091">
    <property type="term" value="F:phosphatidylinositol binding"/>
    <property type="evidence" value="ECO:0007669"/>
    <property type="project" value="InterPro"/>
</dbReference>
<keyword evidence="8" id="KW-0653">Protein transport</keyword>
<dbReference type="PANTHER" id="PTHR10555:SF170">
    <property type="entry name" value="FI18122P1"/>
    <property type="match status" value="1"/>
</dbReference>
<dbReference type="SUPFAM" id="SSF64268">
    <property type="entry name" value="PX domain"/>
    <property type="match status" value="1"/>
</dbReference>
<dbReference type="SMART" id="SM00312">
    <property type="entry name" value="PX"/>
    <property type="match status" value="1"/>
</dbReference>
<evidence type="ECO:0000256" key="1">
    <source>
        <dbReference type="ARBA" id="ARBA00004287"/>
    </source>
</evidence>
<dbReference type="Proteomes" id="UP000799766">
    <property type="component" value="Unassembled WGS sequence"/>
</dbReference>
<dbReference type="OrthoDB" id="271164at2759"/>
<feature type="compositionally biased region" description="Pro residues" evidence="11">
    <location>
        <begin position="175"/>
        <end position="185"/>
    </location>
</feature>
<dbReference type="GO" id="GO:0005794">
    <property type="term" value="C:Golgi apparatus"/>
    <property type="evidence" value="ECO:0007669"/>
    <property type="project" value="UniProtKB-SubCell"/>
</dbReference>
<dbReference type="InterPro" id="IPR001683">
    <property type="entry name" value="PX_dom"/>
</dbReference>
<dbReference type="SUPFAM" id="SSF103657">
    <property type="entry name" value="BAR/IMD domain-like"/>
    <property type="match status" value="1"/>
</dbReference>
<evidence type="ECO:0000256" key="9">
    <source>
        <dbReference type="ARBA" id="ARBA00023034"/>
    </source>
</evidence>
<proteinExistence type="inferred from homology"/>
<dbReference type="GO" id="GO:0005829">
    <property type="term" value="C:cytosol"/>
    <property type="evidence" value="ECO:0007669"/>
    <property type="project" value="GOC"/>
</dbReference>
<evidence type="ECO:0000256" key="7">
    <source>
        <dbReference type="ARBA" id="ARBA00022553"/>
    </source>
</evidence>
<dbReference type="GO" id="GO:0045053">
    <property type="term" value="P:protein retention in Golgi apparatus"/>
    <property type="evidence" value="ECO:0007669"/>
    <property type="project" value="TreeGrafter"/>
</dbReference>
<gene>
    <name evidence="13" type="ORF">BDY21DRAFT_331822</name>
</gene>
<dbReference type="Pfam" id="PF09325">
    <property type="entry name" value="Vps5"/>
    <property type="match status" value="1"/>
</dbReference>
<sequence length="630" mass="68085">MDLGDEGSSPWGDVPSSQSLSQPPTHSKEPDSSAGNSPSASKTSDALAASTASTSTAPVKSPGGRSRGPGRRHGGPPQPARSTRLEAVDDALGPLGPLGDSFPASGGSAQGDEPPAPPSKEQSFTASTTSPTAAGAGGRSISRPTSSRASSVRGMMDSVNLEDDDEDEPVARGPRVPPPVQPPAPGDGARRATQPSVSIEQAAKPTFSIAVGDPHKVGDMTSSHTEYAVRTKTTSKAYRNSEFTVSRRYRDFLWLYNQLHNNNPGVVVPPPPEKQAVGRFDADFIESRRSALERMLNRTAAHSILQHDADLKLFLESETFNVDIKHKERKEPNLGESKGVFGAIGLSVGGGTKFIEHDDWFHDRKIYLDALESQLKALLKATDSVVAQRKSLSEACGDFSASLHSLAAVELAPSLSGPLDGLSDLQLRIRELYERQAQQDVLTLGIVIDEYIRLIGSVKMAFTQRQKAYHSWHAAEAELQKRKVTQDKLLRQGRSQQDRISALAADVADAERRVHQARLLFEDMGRLMRAELERFEREKVEDFKSGVETYLESAVEAQKELIEIWETYLMQLDAEEDGAPFGHPSPPAGVIATPSKDIGAPSSEAGDQRPESRDTMGDDTVATESTDEPE</sequence>
<comment type="similarity">
    <text evidence="4">Belongs to the sorting nexin family.</text>
</comment>
<dbReference type="CDD" id="cd07627">
    <property type="entry name" value="BAR_Vps5p"/>
    <property type="match status" value="1"/>
</dbReference>
<dbReference type="GO" id="GO:0005768">
    <property type="term" value="C:endosome"/>
    <property type="evidence" value="ECO:0007669"/>
    <property type="project" value="UniProtKB-ARBA"/>
</dbReference>
<keyword evidence="14" id="KW-1185">Reference proteome</keyword>
<organism evidence="13 14">
    <name type="scientific">Lineolata rhizophorae</name>
    <dbReference type="NCBI Taxonomy" id="578093"/>
    <lineage>
        <taxon>Eukaryota</taxon>
        <taxon>Fungi</taxon>
        <taxon>Dikarya</taxon>
        <taxon>Ascomycota</taxon>
        <taxon>Pezizomycotina</taxon>
        <taxon>Dothideomycetes</taxon>
        <taxon>Dothideomycetes incertae sedis</taxon>
        <taxon>Lineolatales</taxon>
        <taxon>Lineolataceae</taxon>
        <taxon>Lineolata</taxon>
    </lineage>
</organism>
<evidence type="ECO:0000259" key="12">
    <source>
        <dbReference type="PROSITE" id="PS50195"/>
    </source>
</evidence>
<keyword evidence="5" id="KW-0813">Transport</keyword>
<name>A0A6A6PC55_9PEZI</name>
<feature type="compositionally biased region" description="Low complexity" evidence="11">
    <location>
        <begin position="39"/>
        <end position="57"/>
    </location>
</feature>
<feature type="region of interest" description="Disordered" evidence="11">
    <location>
        <begin position="1"/>
        <end position="204"/>
    </location>
</feature>
<accession>A0A6A6PC55</accession>
<evidence type="ECO:0000256" key="10">
    <source>
        <dbReference type="ARBA" id="ARBA00023136"/>
    </source>
</evidence>
<dbReference type="FunFam" id="3.30.1520.10:FF:000013">
    <property type="entry name" value="Putative Sorting nexin 3"/>
    <property type="match status" value="1"/>
</dbReference>
<evidence type="ECO:0000256" key="4">
    <source>
        <dbReference type="ARBA" id="ARBA00010883"/>
    </source>
</evidence>
<dbReference type="InterPro" id="IPR036871">
    <property type="entry name" value="PX_dom_sf"/>
</dbReference>
<feature type="region of interest" description="Disordered" evidence="11">
    <location>
        <begin position="576"/>
        <end position="630"/>
    </location>
</feature>
<dbReference type="AlphaFoldDB" id="A0A6A6PC55"/>
<reference evidence="13" key="1">
    <citation type="journal article" date="2020" name="Stud. Mycol.">
        <title>101 Dothideomycetes genomes: a test case for predicting lifestyles and emergence of pathogens.</title>
        <authorList>
            <person name="Haridas S."/>
            <person name="Albert R."/>
            <person name="Binder M."/>
            <person name="Bloem J."/>
            <person name="Labutti K."/>
            <person name="Salamov A."/>
            <person name="Andreopoulos B."/>
            <person name="Baker S."/>
            <person name="Barry K."/>
            <person name="Bills G."/>
            <person name="Bluhm B."/>
            <person name="Cannon C."/>
            <person name="Castanera R."/>
            <person name="Culley D."/>
            <person name="Daum C."/>
            <person name="Ezra D."/>
            <person name="Gonzalez J."/>
            <person name="Henrissat B."/>
            <person name="Kuo A."/>
            <person name="Liang C."/>
            <person name="Lipzen A."/>
            <person name="Lutzoni F."/>
            <person name="Magnuson J."/>
            <person name="Mondo S."/>
            <person name="Nolan M."/>
            <person name="Ohm R."/>
            <person name="Pangilinan J."/>
            <person name="Park H.-J."/>
            <person name="Ramirez L."/>
            <person name="Alfaro M."/>
            <person name="Sun H."/>
            <person name="Tritt A."/>
            <person name="Yoshinaga Y."/>
            <person name="Zwiers L.-H."/>
            <person name="Turgeon B."/>
            <person name="Goodwin S."/>
            <person name="Spatafora J."/>
            <person name="Crous P."/>
            <person name="Grigoriev I."/>
        </authorList>
    </citation>
    <scope>NUCLEOTIDE SEQUENCE</scope>
    <source>
        <strain evidence="13">ATCC 16933</strain>
    </source>
</reference>